<gene>
    <name evidence="1" type="ORF">DXT99_14975</name>
</gene>
<accession>A0A3D8LAG3</accession>
<organism evidence="1 2">
    <name type="scientific">Pontibacter diazotrophicus</name>
    <dbReference type="NCBI Taxonomy" id="1400979"/>
    <lineage>
        <taxon>Bacteria</taxon>
        <taxon>Pseudomonadati</taxon>
        <taxon>Bacteroidota</taxon>
        <taxon>Cytophagia</taxon>
        <taxon>Cytophagales</taxon>
        <taxon>Hymenobacteraceae</taxon>
        <taxon>Pontibacter</taxon>
    </lineage>
</organism>
<name>A0A3D8LAG3_9BACT</name>
<proteinExistence type="predicted"/>
<dbReference type="Pfam" id="PF12669">
    <property type="entry name" value="FeoB_associated"/>
    <property type="match status" value="1"/>
</dbReference>
<protein>
    <submittedName>
        <fullName evidence="1">FeoB-associated Cys-rich membrane protein</fullName>
    </submittedName>
</protein>
<dbReference type="RefSeq" id="WP_115566377.1">
    <property type="nucleotide sequence ID" value="NZ_QRGR01000015.1"/>
</dbReference>
<dbReference type="OrthoDB" id="982357at2"/>
<dbReference type="Proteomes" id="UP000256708">
    <property type="component" value="Unassembled WGS sequence"/>
</dbReference>
<evidence type="ECO:0000313" key="1">
    <source>
        <dbReference type="EMBL" id="RDV14421.1"/>
    </source>
</evidence>
<keyword evidence="2" id="KW-1185">Reference proteome</keyword>
<comment type="caution">
    <text evidence="1">The sequence shown here is derived from an EMBL/GenBank/DDBJ whole genome shotgun (WGS) entry which is preliminary data.</text>
</comment>
<evidence type="ECO:0000313" key="2">
    <source>
        <dbReference type="Proteomes" id="UP000256708"/>
    </source>
</evidence>
<dbReference type="AlphaFoldDB" id="A0A3D8LAG3"/>
<reference evidence="2" key="1">
    <citation type="submission" date="2018-08" db="EMBL/GenBank/DDBJ databases">
        <authorList>
            <person name="Liu Z.-W."/>
            <person name="Du Z.-J."/>
        </authorList>
    </citation>
    <scope>NUCLEOTIDE SEQUENCE [LARGE SCALE GENOMIC DNA]</scope>
    <source>
        <strain evidence="2">H4X</strain>
    </source>
</reference>
<dbReference type="EMBL" id="QRGR01000015">
    <property type="protein sequence ID" value="RDV14421.1"/>
    <property type="molecule type" value="Genomic_DNA"/>
</dbReference>
<sequence length="61" mass="6643">MVQELIILLVFIAAAFYMGRLVYQSFVAKSGCAKGCGSACSSIDFKKIQQDLDRKAATAKH</sequence>